<dbReference type="InterPro" id="IPR016053">
    <property type="entry name" value="Haem_Oase-like"/>
</dbReference>
<gene>
    <name evidence="4" type="ORF">SRS1_12074</name>
</gene>
<evidence type="ECO:0000256" key="3">
    <source>
        <dbReference type="ARBA" id="ARBA00023004"/>
    </source>
</evidence>
<dbReference type="PANTHER" id="PTHR10720:SF0">
    <property type="entry name" value="HEME OXYGENASE"/>
    <property type="match status" value="1"/>
</dbReference>
<organism evidence="4 5">
    <name type="scientific">Sporisorium reilianum f. sp. reilianum</name>
    <dbReference type="NCBI Taxonomy" id="72559"/>
    <lineage>
        <taxon>Eukaryota</taxon>
        <taxon>Fungi</taxon>
        <taxon>Dikarya</taxon>
        <taxon>Basidiomycota</taxon>
        <taxon>Ustilaginomycotina</taxon>
        <taxon>Ustilaginomycetes</taxon>
        <taxon>Ustilaginales</taxon>
        <taxon>Ustilaginaceae</taxon>
        <taxon>Sporisorium</taxon>
    </lineage>
</organism>
<evidence type="ECO:0000256" key="1">
    <source>
        <dbReference type="ARBA" id="ARBA00022617"/>
    </source>
</evidence>
<dbReference type="InterPro" id="IPR016084">
    <property type="entry name" value="Haem_Oase-like_multi-hlx"/>
</dbReference>
<evidence type="ECO:0000256" key="2">
    <source>
        <dbReference type="ARBA" id="ARBA00022723"/>
    </source>
</evidence>
<dbReference type="EMBL" id="LT795054">
    <property type="protein sequence ID" value="SJX60848.1"/>
    <property type="molecule type" value="Genomic_DNA"/>
</dbReference>
<keyword evidence="2" id="KW-0479">Metal-binding</keyword>
<dbReference type="Pfam" id="PF01126">
    <property type="entry name" value="Heme_oxygenase"/>
    <property type="match status" value="1"/>
</dbReference>
<protein>
    <submittedName>
        <fullName evidence="4">Related to Heme oxygenase</fullName>
    </submittedName>
</protein>
<dbReference type="Gene3D" id="1.20.910.10">
    <property type="entry name" value="Heme oxygenase-like"/>
    <property type="match status" value="1"/>
</dbReference>
<dbReference type="AlphaFoldDB" id="A0A2N8U847"/>
<keyword evidence="1" id="KW-0349">Heme</keyword>
<sequence>MTCPFAKFASMLPASAHKHAALHPPTTGKVTLTLSDALRVGTAASHRAVEKSRGVSLLLQSHPTASSSALDEGLTFERLDYVRFNIMLACIYAALEASMYTARSSIALKALFDDTGLVAALVRSRGLEADIAAHLDVIHSHTGAALADLAEHARETATDEDTEDTHSRAELLHLYTASLPLAARLAPTWSPTGLTHDHIALLTPAQLTATLLYARRLSALASDGDRLLAHAYTRYLGDLSGGQHILRKVSRRFPHPSAGFAFYAFDDKDLKRRFRDALEHAPLAGVESVVHEANAAFGLNTQLFESLLPPELRMEQLEQEGDVGKAQGAVVDTWPDQVVAVASALLVAVSTAVWIRHLLAGSAPVGDVYA</sequence>
<keyword evidence="3" id="KW-0408">Iron</keyword>
<dbReference type="SUPFAM" id="SSF48613">
    <property type="entry name" value="Heme oxygenase-like"/>
    <property type="match status" value="1"/>
</dbReference>
<evidence type="ECO:0000313" key="4">
    <source>
        <dbReference type="EMBL" id="SJX60848.1"/>
    </source>
</evidence>
<dbReference type="GO" id="GO:0006788">
    <property type="term" value="P:heme oxidation"/>
    <property type="evidence" value="ECO:0007669"/>
    <property type="project" value="InterPro"/>
</dbReference>
<dbReference type="GO" id="GO:0004392">
    <property type="term" value="F:heme oxygenase (decyclizing) activity"/>
    <property type="evidence" value="ECO:0007669"/>
    <property type="project" value="InterPro"/>
</dbReference>
<dbReference type="Proteomes" id="UP000239563">
    <property type="component" value="Chromosome I"/>
</dbReference>
<proteinExistence type="predicted"/>
<evidence type="ECO:0000313" key="5">
    <source>
        <dbReference type="Proteomes" id="UP000239563"/>
    </source>
</evidence>
<dbReference type="CDD" id="cd19165">
    <property type="entry name" value="HemeO"/>
    <property type="match status" value="1"/>
</dbReference>
<dbReference type="GO" id="GO:0046872">
    <property type="term" value="F:metal ion binding"/>
    <property type="evidence" value="ECO:0007669"/>
    <property type="project" value="UniProtKB-KW"/>
</dbReference>
<dbReference type="PANTHER" id="PTHR10720">
    <property type="entry name" value="HEME OXYGENASE"/>
    <property type="match status" value="1"/>
</dbReference>
<name>A0A2N8U847_9BASI</name>
<accession>A0A2N8U847</accession>
<reference evidence="4 5" key="1">
    <citation type="submission" date="2017-02" db="EMBL/GenBank/DDBJ databases">
        <authorList>
            <person name="Peterson S.W."/>
        </authorList>
    </citation>
    <scope>NUCLEOTIDE SEQUENCE [LARGE SCALE GENOMIC DNA]</scope>
    <source>
        <strain evidence="4 5">SRS1_H2-8</strain>
    </source>
</reference>
<dbReference type="InterPro" id="IPR002051">
    <property type="entry name" value="Haem_Oase"/>
</dbReference>